<dbReference type="GO" id="GO:0050660">
    <property type="term" value="F:flavin adenine dinucleotide binding"/>
    <property type="evidence" value="ECO:0007669"/>
    <property type="project" value="TreeGrafter"/>
</dbReference>
<evidence type="ECO:0000256" key="2">
    <source>
        <dbReference type="ARBA" id="ARBA00022630"/>
    </source>
</evidence>
<evidence type="ECO:0000256" key="6">
    <source>
        <dbReference type="PIRSR" id="PIRSR000350-3"/>
    </source>
</evidence>
<dbReference type="AlphaFoldDB" id="H1Y253"/>
<protein>
    <submittedName>
        <fullName evidence="10">FAD-dependent pyridine nucleotide-disulfide oxidoreductase</fullName>
    </submittedName>
</protein>
<dbReference type="PRINTS" id="PR00411">
    <property type="entry name" value="PNDRDTASEI"/>
</dbReference>
<evidence type="ECO:0000256" key="5">
    <source>
        <dbReference type="PIRSR" id="PIRSR000350-2"/>
    </source>
</evidence>
<dbReference type="PANTHER" id="PTHR43014:SF2">
    <property type="entry name" value="MERCURIC REDUCTASE"/>
    <property type="match status" value="1"/>
</dbReference>
<dbReference type="Pfam" id="PF02852">
    <property type="entry name" value="Pyr_redox_dim"/>
    <property type="match status" value="1"/>
</dbReference>
<comment type="similarity">
    <text evidence="1">Belongs to the class-I pyridine nucleotide-disulfide oxidoreductase family.</text>
</comment>
<feature type="binding site" evidence="6">
    <location>
        <position position="50"/>
    </location>
    <ligand>
        <name>FAD</name>
        <dbReference type="ChEBI" id="CHEBI:57692"/>
    </ligand>
</feature>
<dbReference type="GO" id="GO:0003955">
    <property type="term" value="F:NAD(P)H dehydrogenase (quinone) activity"/>
    <property type="evidence" value="ECO:0007669"/>
    <property type="project" value="TreeGrafter"/>
</dbReference>
<dbReference type="Proteomes" id="UP000002774">
    <property type="component" value="Chromosome"/>
</dbReference>
<feature type="active site" description="Proton acceptor" evidence="5">
    <location>
        <position position="445"/>
    </location>
</feature>
<dbReference type="SUPFAM" id="SSF51905">
    <property type="entry name" value="FAD/NAD(P)-binding domain"/>
    <property type="match status" value="1"/>
</dbReference>
<dbReference type="InterPro" id="IPR016156">
    <property type="entry name" value="FAD/NAD-linked_Rdtase_dimer_sf"/>
</dbReference>
<reference evidence="10" key="1">
    <citation type="submission" date="2011-09" db="EMBL/GenBank/DDBJ databases">
        <title>The permanent draft genome of Mucilaginibacter paludis DSM 18603.</title>
        <authorList>
            <consortium name="US DOE Joint Genome Institute (JGI-PGF)"/>
            <person name="Lucas S."/>
            <person name="Han J."/>
            <person name="Lapidus A."/>
            <person name="Bruce D."/>
            <person name="Goodwin L."/>
            <person name="Pitluck S."/>
            <person name="Peters L."/>
            <person name="Kyrpides N."/>
            <person name="Mavromatis K."/>
            <person name="Ivanova N."/>
            <person name="Mikhailova N."/>
            <person name="Held B."/>
            <person name="Detter J.C."/>
            <person name="Tapia R."/>
            <person name="Han C."/>
            <person name="Land M."/>
            <person name="Hauser L."/>
            <person name="Markowitz V."/>
            <person name="Cheng J.-F."/>
            <person name="Hugenholtz P."/>
            <person name="Woyke T."/>
            <person name="Wu D."/>
            <person name="Tindall B."/>
            <person name="Brambilla E."/>
            <person name="Klenk H.-P."/>
            <person name="Eisen J.A."/>
        </authorList>
    </citation>
    <scope>NUCLEOTIDE SEQUENCE [LARGE SCALE GENOMIC DNA]</scope>
    <source>
        <strain evidence="10">DSM 18603</strain>
    </source>
</reference>
<feature type="binding site" evidence="6">
    <location>
        <begin position="180"/>
        <end position="187"/>
    </location>
    <ligand>
        <name>NAD(+)</name>
        <dbReference type="ChEBI" id="CHEBI:57540"/>
    </ligand>
</feature>
<dbReference type="InterPro" id="IPR036188">
    <property type="entry name" value="FAD/NAD-bd_sf"/>
</dbReference>
<sequence>MKIYDAIVIGSGQAGTPLAKKLAMAGKKTAIIEKRMVGGTCINDGCTPTKAMVASAKMAYLAGHSDNLGVHIKNFTVDLPQILKRKNEIVKSFQGGAQKGLEGTAGLDLIFGEAVFTGPQAIMVKLKDGGTEEMQADLIFINTGAKTAIPDVPGLSDIDYLTSTSILELETVPQHLLIIGASYIGMEFGQMFRRFGSKITMLETSPRALPKEDEDIAEEIVKILEAEEITFHADAKVTKVSKKPNGDLEAEITVVGETRLISCSHILVAAGRKPQTEALGLQKAGVETDDRGYVKVNDRLETNIPGVYALGDVKPGPAFTHIAYNDYTIVYRNLIEKANLSIKNRLVPYCMFTDPPLGRVGITEAEAKKQGLNYKVAKLPMQYVARAIEVGDTRGFMKAIVDADTKKILGVAILGEEGGEIVSVMQMAMVGGITYPEIRYMVFAHPTYSESLNNLFMKLDSLTQPSPKERAF</sequence>
<evidence type="ECO:0000313" key="11">
    <source>
        <dbReference type="Proteomes" id="UP000002774"/>
    </source>
</evidence>
<accession>H1Y253</accession>
<evidence type="ECO:0000313" key="10">
    <source>
        <dbReference type="EMBL" id="EHQ26710.1"/>
    </source>
</evidence>
<dbReference type="InterPro" id="IPR004099">
    <property type="entry name" value="Pyr_nucl-diS_OxRdtase_dimer"/>
</dbReference>
<feature type="domain" description="Pyridine nucleotide-disulphide oxidoreductase dimerisation" evidence="8">
    <location>
        <begin position="347"/>
        <end position="454"/>
    </location>
</feature>
<dbReference type="Pfam" id="PF07992">
    <property type="entry name" value="Pyr_redox_2"/>
    <property type="match status" value="1"/>
</dbReference>
<name>H1Y253_9SPHI</name>
<feature type="binding site" evidence="6">
    <location>
        <position position="203"/>
    </location>
    <ligand>
        <name>NAD(+)</name>
        <dbReference type="ChEBI" id="CHEBI:57540"/>
    </ligand>
</feature>
<gene>
    <name evidence="10" type="ORF">Mucpa_2595</name>
</gene>
<dbReference type="InterPro" id="IPR023753">
    <property type="entry name" value="FAD/NAD-binding_dom"/>
</dbReference>
<keyword evidence="3 6" id="KW-0274">FAD</keyword>
<keyword evidence="4" id="KW-0560">Oxidoreductase</keyword>
<feature type="binding site" evidence="6">
    <location>
        <position position="271"/>
    </location>
    <ligand>
        <name>NAD(+)</name>
        <dbReference type="ChEBI" id="CHEBI:57540"/>
    </ligand>
</feature>
<feature type="disulfide bond" description="Redox-active" evidence="7">
    <location>
        <begin position="41"/>
        <end position="46"/>
    </location>
</feature>
<dbReference type="Gene3D" id="3.30.390.30">
    <property type="match status" value="1"/>
</dbReference>
<dbReference type="STRING" id="714943.Mucpa_2595"/>
<feature type="binding site" evidence="6">
    <location>
        <position position="312"/>
    </location>
    <ligand>
        <name>FAD</name>
        <dbReference type="ChEBI" id="CHEBI:57692"/>
    </ligand>
</feature>
<dbReference type="PANTHER" id="PTHR43014">
    <property type="entry name" value="MERCURIC REDUCTASE"/>
    <property type="match status" value="1"/>
</dbReference>
<dbReference type="PRINTS" id="PR00368">
    <property type="entry name" value="FADPNR"/>
</dbReference>
<dbReference type="eggNOG" id="COG1249">
    <property type="taxonomic scope" value="Bacteria"/>
</dbReference>
<keyword evidence="6" id="KW-0547">Nucleotide-binding</keyword>
<dbReference type="FunFam" id="3.30.390.30:FF:000001">
    <property type="entry name" value="Dihydrolipoyl dehydrogenase"/>
    <property type="match status" value="1"/>
</dbReference>
<evidence type="ECO:0000256" key="7">
    <source>
        <dbReference type="PIRSR" id="PIRSR000350-4"/>
    </source>
</evidence>
<evidence type="ECO:0000256" key="4">
    <source>
        <dbReference type="ARBA" id="ARBA00023002"/>
    </source>
</evidence>
<feature type="domain" description="FAD/NAD(P)-binding" evidence="9">
    <location>
        <begin position="4"/>
        <end position="324"/>
    </location>
</feature>
<keyword evidence="2" id="KW-0285">Flavoprotein</keyword>
<evidence type="ECO:0000256" key="1">
    <source>
        <dbReference type="ARBA" id="ARBA00007532"/>
    </source>
</evidence>
<keyword evidence="6" id="KW-0520">NAD</keyword>
<proteinExistence type="inferred from homology"/>
<dbReference type="HOGENOM" id="CLU_016755_1_2_10"/>
<evidence type="ECO:0000259" key="9">
    <source>
        <dbReference type="Pfam" id="PF07992"/>
    </source>
</evidence>
<dbReference type="InterPro" id="IPR001100">
    <property type="entry name" value="Pyr_nuc-diS_OxRdtase"/>
</dbReference>
<dbReference type="EMBL" id="CM001403">
    <property type="protein sequence ID" value="EHQ26710.1"/>
    <property type="molecule type" value="Genomic_DNA"/>
</dbReference>
<evidence type="ECO:0000259" key="8">
    <source>
        <dbReference type="Pfam" id="PF02852"/>
    </source>
</evidence>
<dbReference type="PIRSF" id="PIRSF000350">
    <property type="entry name" value="Mercury_reductase_MerA"/>
    <property type="match status" value="1"/>
</dbReference>
<dbReference type="OrthoDB" id="9800167at2"/>
<comment type="cofactor">
    <cofactor evidence="6">
        <name>FAD</name>
        <dbReference type="ChEBI" id="CHEBI:57692"/>
    </cofactor>
    <text evidence="6">Binds 1 FAD per subunit.</text>
</comment>
<organism evidence="10 11">
    <name type="scientific">Mucilaginibacter paludis DSM 18603</name>
    <dbReference type="NCBI Taxonomy" id="714943"/>
    <lineage>
        <taxon>Bacteria</taxon>
        <taxon>Pseudomonadati</taxon>
        <taxon>Bacteroidota</taxon>
        <taxon>Sphingobacteriia</taxon>
        <taxon>Sphingobacteriales</taxon>
        <taxon>Sphingobacteriaceae</taxon>
        <taxon>Mucilaginibacter</taxon>
    </lineage>
</organism>
<dbReference type="RefSeq" id="WP_008506865.1">
    <property type="nucleotide sequence ID" value="NZ_CM001403.1"/>
</dbReference>
<keyword evidence="11" id="KW-1185">Reference proteome</keyword>
<dbReference type="Gene3D" id="3.50.50.60">
    <property type="entry name" value="FAD/NAD(P)-binding domain"/>
    <property type="match status" value="2"/>
</dbReference>
<dbReference type="SUPFAM" id="SSF55424">
    <property type="entry name" value="FAD/NAD-linked reductases, dimerisation (C-terminal) domain"/>
    <property type="match status" value="1"/>
</dbReference>
<evidence type="ECO:0000256" key="3">
    <source>
        <dbReference type="ARBA" id="ARBA00022827"/>
    </source>
</evidence>